<reference evidence="3 4" key="1">
    <citation type="submission" date="2019-06" db="EMBL/GenBank/DDBJ databases">
        <title>Sequencing the genomes of 1000 actinobacteria strains.</title>
        <authorList>
            <person name="Klenk H.-P."/>
        </authorList>
    </citation>
    <scope>NUCLEOTIDE SEQUENCE [LARGE SCALE GENOMIC DNA]</scope>
    <source>
        <strain evidence="3 4">DSM 44826</strain>
    </source>
</reference>
<evidence type="ECO:0008006" key="5">
    <source>
        <dbReference type="Google" id="ProtNLM"/>
    </source>
</evidence>
<comment type="caution">
    <text evidence="3">The sequence shown here is derived from an EMBL/GenBank/DDBJ whole genome shotgun (WGS) entry which is preliminary data.</text>
</comment>
<evidence type="ECO:0000313" key="4">
    <source>
        <dbReference type="Proteomes" id="UP000317940"/>
    </source>
</evidence>
<proteinExistence type="predicted"/>
<evidence type="ECO:0000256" key="1">
    <source>
        <dbReference type="SAM" id="MobiDB-lite"/>
    </source>
</evidence>
<keyword evidence="4" id="KW-1185">Reference proteome</keyword>
<keyword evidence="2" id="KW-0732">Signal</keyword>
<feature type="chain" id="PRO_5039085794" description="Pyrroloquinoline-quinone binding quinoprotein" evidence="2">
    <location>
        <begin position="32"/>
        <end position="465"/>
    </location>
</feature>
<evidence type="ECO:0000256" key="2">
    <source>
        <dbReference type="SAM" id="SignalP"/>
    </source>
</evidence>
<protein>
    <recommendedName>
        <fullName evidence="5">Pyrroloquinoline-quinone binding quinoprotein</fullName>
    </recommendedName>
</protein>
<gene>
    <name evidence="3" type="ORF">FHX73_1246</name>
</gene>
<feature type="signal peptide" evidence="2">
    <location>
        <begin position="1"/>
        <end position="31"/>
    </location>
</feature>
<organism evidence="3 4">
    <name type="scientific">Kitasatospora viridis</name>
    <dbReference type="NCBI Taxonomy" id="281105"/>
    <lineage>
        <taxon>Bacteria</taxon>
        <taxon>Bacillati</taxon>
        <taxon>Actinomycetota</taxon>
        <taxon>Actinomycetes</taxon>
        <taxon>Kitasatosporales</taxon>
        <taxon>Streptomycetaceae</taxon>
        <taxon>Kitasatospora</taxon>
    </lineage>
</organism>
<dbReference type="RefSeq" id="WP_145908600.1">
    <property type="nucleotide sequence ID" value="NZ_BAAAMZ010000002.1"/>
</dbReference>
<dbReference type="OrthoDB" id="3960979at2"/>
<feature type="region of interest" description="Disordered" evidence="1">
    <location>
        <begin position="33"/>
        <end position="60"/>
    </location>
</feature>
<sequence>MAFTGASALVRPLLAAGCACLLLTGCGGGTAGRPASARPVTAPPSGAPATPSPSGSTPAYSGPALPGLAAHPIALVKAPLAGVPYPVGDSFVTIDFTLAATGTGSSNPGQLTFYSAATGRQIATAQVPFYGTAQVGDFNGTPAIFVHGTEVTASDGLSTAGSVEHEVGFDASGHKVTDLSWPTSEARTGLAGWSATTAKSPGAPQLVIYDQDGSARLTLPADQTGYVPLEPELLDIVDGVALVDHSRPSAGGSGTDHYLAAYDLTHPGDPLWTSDSARPAGITSATPRLCFTSGATIGLLWPAGGGKDVLAVQDVHTGAVKGATPLIAPSSTLDGTPPEADNVQSDEAVLAFAEGNPASSVAVSLTDGHVIWQQSAGQQAFTPMVVVGGVAYGSSPSSPTRSSGVYTRASLAVDLHTGRVAADNLPTAPLSATDNGYALVPDEPSDRPDDGDPIGYWIFKAAAHG</sequence>
<feature type="compositionally biased region" description="Low complexity" evidence="1">
    <location>
        <begin position="47"/>
        <end position="60"/>
    </location>
</feature>
<dbReference type="EMBL" id="VIWT01000002">
    <property type="protein sequence ID" value="TWF90934.1"/>
    <property type="molecule type" value="Genomic_DNA"/>
</dbReference>
<accession>A0A561TV06</accession>
<name>A0A561TV06_9ACTN</name>
<dbReference type="AlphaFoldDB" id="A0A561TV06"/>
<evidence type="ECO:0000313" key="3">
    <source>
        <dbReference type="EMBL" id="TWF90934.1"/>
    </source>
</evidence>
<dbReference type="Proteomes" id="UP000317940">
    <property type="component" value="Unassembled WGS sequence"/>
</dbReference>